<evidence type="ECO:0000256" key="4">
    <source>
        <dbReference type="ARBA" id="ARBA00022898"/>
    </source>
</evidence>
<dbReference type="Gene3D" id="3.40.640.10">
    <property type="entry name" value="Type I PLP-dependent aspartate aminotransferase-like (Major domain)"/>
    <property type="match status" value="1"/>
</dbReference>
<dbReference type="Pfam" id="PF00282">
    <property type="entry name" value="Pyridoxal_deC"/>
    <property type="match status" value="1"/>
</dbReference>
<accession>A0A839DZB0</accession>
<dbReference type="Gene3D" id="3.90.1150.10">
    <property type="entry name" value="Aspartate Aminotransferase, domain 1"/>
    <property type="match status" value="1"/>
</dbReference>
<dbReference type="GO" id="GO:0004058">
    <property type="term" value="F:aromatic-L-amino-acid decarboxylase activity"/>
    <property type="evidence" value="ECO:0007669"/>
    <property type="project" value="UniProtKB-ARBA"/>
</dbReference>
<evidence type="ECO:0000256" key="6">
    <source>
        <dbReference type="PIRSR" id="PIRSR602129-50"/>
    </source>
</evidence>
<comment type="caution">
    <text evidence="8">The sequence shown here is derived from an EMBL/GenBank/DDBJ whole genome shotgun (WGS) entry which is preliminary data.</text>
</comment>
<evidence type="ECO:0000256" key="7">
    <source>
        <dbReference type="RuleBase" id="RU000382"/>
    </source>
</evidence>
<comment type="cofactor">
    <cofactor evidence="1 6 7">
        <name>pyridoxal 5'-phosphate</name>
        <dbReference type="ChEBI" id="CHEBI:597326"/>
    </cofactor>
</comment>
<proteinExistence type="inferred from homology"/>
<dbReference type="PANTHER" id="PTHR11999:SF70">
    <property type="entry name" value="MIP05841P"/>
    <property type="match status" value="1"/>
</dbReference>
<dbReference type="PANTHER" id="PTHR11999">
    <property type="entry name" value="GROUP II PYRIDOXAL-5-PHOSPHATE DECARBOXYLASE"/>
    <property type="match status" value="1"/>
</dbReference>
<name>A0A839DZB0_9PSEU</name>
<evidence type="ECO:0000256" key="2">
    <source>
        <dbReference type="ARBA" id="ARBA00009533"/>
    </source>
</evidence>
<keyword evidence="5 7" id="KW-0456">Lyase</keyword>
<dbReference type="InterPro" id="IPR010977">
    <property type="entry name" value="Aromatic_deC"/>
</dbReference>
<dbReference type="AlphaFoldDB" id="A0A839DZB0"/>
<dbReference type="InterPro" id="IPR002129">
    <property type="entry name" value="PyrdxlP-dep_de-COase"/>
</dbReference>
<reference evidence="8 9" key="1">
    <citation type="submission" date="2020-07" db="EMBL/GenBank/DDBJ databases">
        <title>Sequencing the genomes of 1000 actinobacteria strains.</title>
        <authorList>
            <person name="Klenk H.-P."/>
        </authorList>
    </citation>
    <scope>NUCLEOTIDE SEQUENCE [LARGE SCALE GENOMIC DNA]</scope>
    <source>
        <strain evidence="8 9">DSM 45975</strain>
    </source>
</reference>
<dbReference type="InterPro" id="IPR015421">
    <property type="entry name" value="PyrdxlP-dep_Trfase_major"/>
</dbReference>
<dbReference type="InterPro" id="IPR015422">
    <property type="entry name" value="PyrdxlP-dep_Trfase_small"/>
</dbReference>
<dbReference type="InterPro" id="IPR015424">
    <property type="entry name" value="PyrdxlP-dep_Trfase"/>
</dbReference>
<comment type="similarity">
    <text evidence="2 7">Belongs to the group II decarboxylase family.</text>
</comment>
<evidence type="ECO:0000256" key="5">
    <source>
        <dbReference type="ARBA" id="ARBA00023239"/>
    </source>
</evidence>
<keyword evidence="3" id="KW-0210">Decarboxylase</keyword>
<evidence type="ECO:0000313" key="9">
    <source>
        <dbReference type="Proteomes" id="UP000569329"/>
    </source>
</evidence>
<protein>
    <submittedName>
        <fullName evidence="8">Glutamate/tyrosine decarboxylase-like PLP-dependent enzyme</fullName>
    </submittedName>
</protein>
<keyword evidence="9" id="KW-1185">Reference proteome</keyword>
<sequence>MTTGRRDLLTSTAEIALRYLETAGERPVAREVSLERLVEELGGPLPAAPTDPAEVIDLLDRGADPGLVVTSAGHYFGFVEGGVLPAALAADWLASAWDQNPAFFALSPAAAAVEEVCRGWLCELLGLPETASAGFTTGAQMANFTGLAVGLRRVLAAAGWDVDSDGLFGAPEVTVVVGEQRHATVDRALRLLGLGSRHLVAVPTDDQGRMRASALHDVLGGGPTLVCAQAGNVNTGAFDPLREICELAHERHAWVHVDGAFGLWAAASPSSRHLVDGVELADSWATDAHKWLNVPYDCGIVLCAHPDSHRAAMTLSASYLARSGSRDGADWTPESSRRARALPVWAALRGLGRTGVSDLVERSCAQARRFAEILSGVDGVTVLNEVVLNQVLVRVGDDDERTRAVAAAVQSGGAIWLGTTVWRGEVALRISVCDHATDDAAVTVAAEEVLRAVHAC</sequence>
<feature type="modified residue" description="N6-(pyridoxal phosphate)lysine" evidence="6">
    <location>
        <position position="290"/>
    </location>
</feature>
<dbReference type="SUPFAM" id="SSF53383">
    <property type="entry name" value="PLP-dependent transferases"/>
    <property type="match status" value="1"/>
</dbReference>
<organism evidence="8 9">
    <name type="scientific">Halosaccharopolyspora lacisalsi</name>
    <dbReference type="NCBI Taxonomy" id="1000566"/>
    <lineage>
        <taxon>Bacteria</taxon>
        <taxon>Bacillati</taxon>
        <taxon>Actinomycetota</taxon>
        <taxon>Actinomycetes</taxon>
        <taxon>Pseudonocardiales</taxon>
        <taxon>Pseudonocardiaceae</taxon>
        <taxon>Halosaccharopolyspora</taxon>
    </lineage>
</organism>
<dbReference type="GO" id="GO:0030170">
    <property type="term" value="F:pyridoxal phosphate binding"/>
    <property type="evidence" value="ECO:0007669"/>
    <property type="project" value="InterPro"/>
</dbReference>
<keyword evidence="4 6" id="KW-0663">Pyridoxal phosphate</keyword>
<evidence type="ECO:0000256" key="3">
    <source>
        <dbReference type="ARBA" id="ARBA00022793"/>
    </source>
</evidence>
<evidence type="ECO:0000256" key="1">
    <source>
        <dbReference type="ARBA" id="ARBA00001933"/>
    </source>
</evidence>
<dbReference type="EMBL" id="JACGWZ010000005">
    <property type="protein sequence ID" value="MBA8826190.1"/>
    <property type="molecule type" value="Genomic_DNA"/>
</dbReference>
<dbReference type="Proteomes" id="UP000569329">
    <property type="component" value="Unassembled WGS sequence"/>
</dbReference>
<evidence type="ECO:0000313" key="8">
    <source>
        <dbReference type="EMBL" id="MBA8826190.1"/>
    </source>
</evidence>
<dbReference type="RefSeq" id="WP_182545451.1">
    <property type="nucleotide sequence ID" value="NZ_JACGWZ010000005.1"/>
</dbReference>
<gene>
    <name evidence="8" type="ORF">FHX42_003566</name>
</gene>
<dbReference type="GO" id="GO:0019752">
    <property type="term" value="P:carboxylic acid metabolic process"/>
    <property type="evidence" value="ECO:0007669"/>
    <property type="project" value="InterPro"/>
</dbReference>